<protein>
    <submittedName>
        <fullName evidence="4">ABC transporter substrate-binding protein</fullName>
    </submittedName>
    <submittedName>
        <fullName evidence="3">Oligopeptide ABC transporter, periplasmic oligopeptide-binding protein OppA (TC 3.A.1.5.1)</fullName>
    </submittedName>
</protein>
<dbReference type="PIRSF" id="PIRSF002741">
    <property type="entry name" value="MppA"/>
    <property type="match status" value="1"/>
</dbReference>
<feature type="domain" description="Solute-binding protein family 5" evidence="2">
    <location>
        <begin position="95"/>
        <end position="443"/>
    </location>
</feature>
<reference evidence="4 6" key="3">
    <citation type="submission" date="2016-09" db="EMBL/GenBank/DDBJ databases">
        <authorList>
            <person name="Doonan J."/>
            <person name="Pachebat J.A."/>
            <person name="Golyshin P.N."/>
            <person name="Denman S."/>
            <person name="Mcdonald J.E."/>
        </authorList>
    </citation>
    <scope>NUCLEOTIDE SEQUENCE [LARGE SCALE GENOMIC DNA]</scope>
    <source>
        <strain evidence="4 6">FRB141</strain>
    </source>
</reference>
<dbReference type="PANTHER" id="PTHR30290">
    <property type="entry name" value="PERIPLASMIC BINDING COMPONENT OF ABC TRANSPORTER"/>
    <property type="match status" value="1"/>
</dbReference>
<gene>
    <name evidence="4" type="ORF">BIY26_08020</name>
    <name evidence="3" type="ORF">BN1221_00589</name>
</gene>
<dbReference type="GO" id="GO:0015833">
    <property type="term" value="P:peptide transport"/>
    <property type="evidence" value="ECO:0007669"/>
    <property type="project" value="TreeGrafter"/>
</dbReference>
<dbReference type="GO" id="GO:1904680">
    <property type="term" value="F:peptide transmembrane transporter activity"/>
    <property type="evidence" value="ECO:0007669"/>
    <property type="project" value="TreeGrafter"/>
</dbReference>
<evidence type="ECO:0000313" key="3">
    <source>
        <dbReference type="EMBL" id="CPR14182.1"/>
    </source>
</evidence>
<dbReference type="InterPro" id="IPR000914">
    <property type="entry name" value="SBP_5_dom"/>
</dbReference>
<dbReference type="KEGG" id="bgj:AWC36_14115"/>
<dbReference type="Proteomes" id="UP000285972">
    <property type="component" value="Unassembled WGS sequence"/>
</dbReference>
<organism evidence="3 5">
    <name type="scientific">Brenneria goodwinii</name>
    <dbReference type="NCBI Taxonomy" id="1109412"/>
    <lineage>
        <taxon>Bacteria</taxon>
        <taxon>Pseudomonadati</taxon>
        <taxon>Pseudomonadota</taxon>
        <taxon>Gammaproteobacteria</taxon>
        <taxon>Enterobacterales</taxon>
        <taxon>Pectobacteriaceae</taxon>
        <taxon>Brenneria</taxon>
    </lineage>
</organism>
<keyword evidence="5" id="KW-1185">Reference proteome</keyword>
<dbReference type="Gene3D" id="3.90.76.10">
    <property type="entry name" value="Dipeptide-binding Protein, Domain 1"/>
    <property type="match status" value="1"/>
</dbReference>
<dbReference type="InterPro" id="IPR030678">
    <property type="entry name" value="Peptide/Ni-bd"/>
</dbReference>
<dbReference type="Proteomes" id="UP000044377">
    <property type="component" value="Unassembled WGS sequence"/>
</dbReference>
<reference evidence="5" key="2">
    <citation type="submission" date="2015-01" db="EMBL/GenBank/DDBJ databases">
        <authorList>
            <person name="Paterson Steve"/>
        </authorList>
    </citation>
    <scope>NUCLEOTIDE SEQUENCE [LARGE SCALE GENOMIC DNA]</scope>
    <source>
        <strain evidence="5">OBR1</strain>
    </source>
</reference>
<dbReference type="GO" id="GO:0043190">
    <property type="term" value="C:ATP-binding cassette (ABC) transporter complex"/>
    <property type="evidence" value="ECO:0007669"/>
    <property type="project" value="InterPro"/>
</dbReference>
<dbReference type="EMBL" id="MJLX01000016">
    <property type="protein sequence ID" value="RLM26436.1"/>
    <property type="molecule type" value="Genomic_DNA"/>
</dbReference>
<dbReference type="GO" id="GO:0030288">
    <property type="term" value="C:outer membrane-bounded periplasmic space"/>
    <property type="evidence" value="ECO:0007669"/>
    <property type="project" value="UniProtKB-ARBA"/>
</dbReference>
<reference evidence="3" key="1">
    <citation type="submission" date="2015-01" db="EMBL/GenBank/DDBJ databases">
        <authorList>
            <person name="Xiang T."/>
            <person name="Song Y."/>
            <person name="Huang L."/>
            <person name="Wang B."/>
            <person name="Wu P."/>
        </authorList>
    </citation>
    <scope>NUCLEOTIDE SEQUENCE [LARGE SCALE GENOMIC DNA]</scope>
    <source>
        <strain evidence="3">OBR1</strain>
    </source>
</reference>
<dbReference type="SUPFAM" id="SSF53850">
    <property type="entry name" value="Periplasmic binding protein-like II"/>
    <property type="match status" value="1"/>
</dbReference>
<dbReference type="OrthoDB" id="9801912at2"/>
<dbReference type="Gene3D" id="3.10.105.10">
    <property type="entry name" value="Dipeptide-binding Protein, Domain 3"/>
    <property type="match status" value="1"/>
</dbReference>
<dbReference type="Pfam" id="PF00496">
    <property type="entry name" value="SBP_bac_5"/>
    <property type="match status" value="1"/>
</dbReference>
<evidence type="ECO:0000259" key="2">
    <source>
        <dbReference type="Pfam" id="PF00496"/>
    </source>
</evidence>
<dbReference type="InterPro" id="IPR006311">
    <property type="entry name" value="TAT_signal"/>
</dbReference>
<evidence type="ECO:0000313" key="5">
    <source>
        <dbReference type="Proteomes" id="UP000044377"/>
    </source>
</evidence>
<dbReference type="PROSITE" id="PS51318">
    <property type="entry name" value="TAT"/>
    <property type="match status" value="1"/>
</dbReference>
<dbReference type="InterPro" id="IPR039424">
    <property type="entry name" value="SBP_5"/>
</dbReference>
<name>A0A0G4JQI9_9GAMM</name>
<dbReference type="Gene3D" id="3.40.190.10">
    <property type="entry name" value="Periplasmic binding protein-like II"/>
    <property type="match status" value="1"/>
</dbReference>
<dbReference type="STRING" id="1109412.BN1221_00589"/>
<dbReference type="GeneID" id="70907940"/>
<dbReference type="AlphaFoldDB" id="A0A0G4JQI9"/>
<evidence type="ECO:0000313" key="4">
    <source>
        <dbReference type="EMBL" id="RLM26436.1"/>
    </source>
</evidence>
<feature type="signal peptide" evidence="1">
    <location>
        <begin position="1"/>
        <end position="34"/>
    </location>
</feature>
<evidence type="ECO:0000313" key="6">
    <source>
        <dbReference type="Proteomes" id="UP000285972"/>
    </source>
</evidence>
<feature type="chain" id="PRO_5014227460" evidence="1">
    <location>
        <begin position="35"/>
        <end position="533"/>
    </location>
</feature>
<keyword evidence="1" id="KW-0732">Signal</keyword>
<proteinExistence type="predicted"/>
<sequence length="533" mass="58707">MTTGKTTFNRRQFIIGSSCLASAAMLPWSMSAAAADAVSSTPANGTPRRGGVLRFSVDQGANVIHPHRVRVNPEYLLAELLYSGLTRLTQNMQAEGDLAESWQSNPELTQWTFKLRDNLKFHDGSACTAQDVVASFNAILNPDNASPALHNVGPIDSVTASDDHTVIITTTGAYADLPVALAYPDAKIIPAAIAQGDLERLSKEAIGTGPFKLLSFEPARLIVVERNPDYYDPARPYLDRIEIVVYPDPIAESSALRSGDIDLMMAAQTTEFTRLSRTPGIIPLRIASGQFLNVNMGCDQKPFNDVRVRQALALCVDRQAMVDFVAEGYGAPGNDNPLSPAYPFYKAIPLKQADYAKAKALLTEAGYPNGLDLTLIASDRPATRTQLGIALREMCKPAGIRIEVKTMANSTYLDQVWKKNNFYVGFYNMQPTPDAVFSLLYTSEAAWNETRWNNQEFDQQIRQARETADPAQRGAFYARAQELMNEQVPSLIPTFFDLLSASRDYVAGYQLNPRGAVFRLDHVWLTANAPARR</sequence>
<evidence type="ECO:0000256" key="1">
    <source>
        <dbReference type="SAM" id="SignalP"/>
    </source>
</evidence>
<accession>A0A0G4JQI9</accession>
<dbReference type="CDD" id="cd08503">
    <property type="entry name" value="PBP2_NikA_DppA_OppA_like_17"/>
    <property type="match status" value="1"/>
</dbReference>
<dbReference type="RefSeq" id="WP_048636045.1">
    <property type="nucleotide sequence ID" value="NZ_CGIG01000001.1"/>
</dbReference>
<dbReference type="EMBL" id="CGIG01000001">
    <property type="protein sequence ID" value="CPR14182.1"/>
    <property type="molecule type" value="Genomic_DNA"/>
</dbReference>